<evidence type="ECO:0000259" key="4">
    <source>
        <dbReference type="PROSITE" id="PS50949"/>
    </source>
</evidence>
<dbReference type="InterPro" id="IPR036388">
    <property type="entry name" value="WH-like_DNA-bd_sf"/>
</dbReference>
<accession>A0A2T7UMM0</accession>
<keyword evidence="6" id="KW-1185">Reference proteome</keyword>
<dbReference type="SUPFAM" id="SSF48008">
    <property type="entry name" value="GntR ligand-binding domain-like"/>
    <property type="match status" value="1"/>
</dbReference>
<dbReference type="OrthoDB" id="8638122at2"/>
<dbReference type="AlphaFoldDB" id="A0A2T7UMM0"/>
<feature type="domain" description="HTH gntR-type" evidence="4">
    <location>
        <begin position="9"/>
        <end position="76"/>
    </location>
</feature>
<name>A0A2T7UMM0_9RHOB</name>
<dbReference type="Proteomes" id="UP000244810">
    <property type="component" value="Unassembled WGS sequence"/>
</dbReference>
<dbReference type="GO" id="GO:0003700">
    <property type="term" value="F:DNA-binding transcription factor activity"/>
    <property type="evidence" value="ECO:0007669"/>
    <property type="project" value="InterPro"/>
</dbReference>
<dbReference type="RefSeq" id="WP_107754644.1">
    <property type="nucleotide sequence ID" value="NZ_QBKF01000015.1"/>
</dbReference>
<gene>
    <name evidence="5" type="ORF">DDE23_19195</name>
</gene>
<dbReference type="InterPro" id="IPR008920">
    <property type="entry name" value="TF_FadR/GntR_C"/>
</dbReference>
<dbReference type="CDD" id="cd07377">
    <property type="entry name" value="WHTH_GntR"/>
    <property type="match status" value="1"/>
</dbReference>
<evidence type="ECO:0000256" key="1">
    <source>
        <dbReference type="ARBA" id="ARBA00023015"/>
    </source>
</evidence>
<proteinExistence type="predicted"/>
<dbReference type="Pfam" id="PF00392">
    <property type="entry name" value="GntR"/>
    <property type="match status" value="1"/>
</dbReference>
<keyword evidence="2" id="KW-0238">DNA-binding</keyword>
<dbReference type="InterPro" id="IPR036390">
    <property type="entry name" value="WH_DNA-bd_sf"/>
</dbReference>
<keyword evidence="1" id="KW-0805">Transcription regulation</keyword>
<sequence length="216" mass="24018">MAEPSTPETLLSERVYHQLLDMILRRDLPLGSVLHERRVSEMLNVSRTPAREALNRLESEGIVVREAGRALVLRGLSTRELIEALNVRRLLEGEAAFHAAGKIPEADLDAIDQAIHALLAKTAPRPDEDWAIDNLLHGAIAEHSGNALLARMIGDLRLKTHMFNVERIPERFRIGHGEHLGIVAALRRGDQAQSRHLVETHIENVKKSIIALLAAI</sequence>
<dbReference type="SMART" id="SM00345">
    <property type="entry name" value="HTH_GNTR"/>
    <property type="match status" value="1"/>
</dbReference>
<dbReference type="Pfam" id="PF07729">
    <property type="entry name" value="FCD"/>
    <property type="match status" value="1"/>
</dbReference>
<dbReference type="EMBL" id="QDDR01000011">
    <property type="protein sequence ID" value="PVE45942.1"/>
    <property type="molecule type" value="Genomic_DNA"/>
</dbReference>
<dbReference type="PANTHER" id="PTHR43537">
    <property type="entry name" value="TRANSCRIPTIONAL REGULATOR, GNTR FAMILY"/>
    <property type="match status" value="1"/>
</dbReference>
<evidence type="ECO:0000313" key="5">
    <source>
        <dbReference type="EMBL" id="PVE45942.1"/>
    </source>
</evidence>
<dbReference type="PANTHER" id="PTHR43537:SF49">
    <property type="entry name" value="TRANSCRIPTIONAL REGULATORY PROTEIN"/>
    <property type="match status" value="1"/>
</dbReference>
<dbReference type="SUPFAM" id="SSF46785">
    <property type="entry name" value="Winged helix' DNA-binding domain"/>
    <property type="match status" value="1"/>
</dbReference>
<keyword evidence="3" id="KW-0804">Transcription</keyword>
<organism evidence="5 6">
    <name type="scientific">Pararhodobacter aggregans</name>
    <dbReference type="NCBI Taxonomy" id="404875"/>
    <lineage>
        <taxon>Bacteria</taxon>
        <taxon>Pseudomonadati</taxon>
        <taxon>Pseudomonadota</taxon>
        <taxon>Alphaproteobacteria</taxon>
        <taxon>Rhodobacterales</taxon>
        <taxon>Paracoccaceae</taxon>
        <taxon>Pararhodobacter</taxon>
    </lineage>
</organism>
<dbReference type="PROSITE" id="PS50949">
    <property type="entry name" value="HTH_GNTR"/>
    <property type="match status" value="1"/>
</dbReference>
<dbReference type="SMART" id="SM00895">
    <property type="entry name" value="FCD"/>
    <property type="match status" value="1"/>
</dbReference>
<dbReference type="Gene3D" id="1.20.120.530">
    <property type="entry name" value="GntR ligand-binding domain-like"/>
    <property type="match status" value="1"/>
</dbReference>
<evidence type="ECO:0000256" key="3">
    <source>
        <dbReference type="ARBA" id="ARBA00023163"/>
    </source>
</evidence>
<evidence type="ECO:0000256" key="2">
    <source>
        <dbReference type="ARBA" id="ARBA00023125"/>
    </source>
</evidence>
<reference evidence="5 6" key="1">
    <citation type="journal article" date="2011" name="Syst. Appl. Microbiol.">
        <title>Defluviimonas denitrificans gen. nov., sp. nov., and Pararhodobacter aggregans gen. nov., sp. nov., non-phototrophic Rhodobacteraceae from the biofilter of a marine aquaculture.</title>
        <authorList>
            <person name="Foesel B.U."/>
            <person name="Drake H.L."/>
            <person name="Schramm A."/>
        </authorList>
    </citation>
    <scope>NUCLEOTIDE SEQUENCE [LARGE SCALE GENOMIC DNA]</scope>
    <source>
        <strain evidence="5 6">D1-19</strain>
    </source>
</reference>
<dbReference type="GO" id="GO:0003677">
    <property type="term" value="F:DNA binding"/>
    <property type="evidence" value="ECO:0007669"/>
    <property type="project" value="UniProtKB-KW"/>
</dbReference>
<dbReference type="Gene3D" id="1.10.10.10">
    <property type="entry name" value="Winged helix-like DNA-binding domain superfamily/Winged helix DNA-binding domain"/>
    <property type="match status" value="1"/>
</dbReference>
<dbReference type="InterPro" id="IPR000524">
    <property type="entry name" value="Tscrpt_reg_HTH_GntR"/>
</dbReference>
<evidence type="ECO:0000313" key="6">
    <source>
        <dbReference type="Proteomes" id="UP000244810"/>
    </source>
</evidence>
<dbReference type="InterPro" id="IPR011711">
    <property type="entry name" value="GntR_C"/>
</dbReference>
<dbReference type="PRINTS" id="PR00035">
    <property type="entry name" value="HTHGNTR"/>
</dbReference>
<comment type="caution">
    <text evidence="5">The sequence shown here is derived from an EMBL/GenBank/DDBJ whole genome shotgun (WGS) entry which is preliminary data.</text>
</comment>
<protein>
    <submittedName>
        <fullName evidence="5">GntR family transcriptional regulator</fullName>
    </submittedName>
</protein>